<organism evidence="3 4">
    <name type="scientific">Fasciola hepatica</name>
    <name type="common">Liver fluke</name>
    <dbReference type="NCBI Taxonomy" id="6192"/>
    <lineage>
        <taxon>Eukaryota</taxon>
        <taxon>Metazoa</taxon>
        <taxon>Spiralia</taxon>
        <taxon>Lophotrochozoa</taxon>
        <taxon>Platyhelminthes</taxon>
        <taxon>Trematoda</taxon>
        <taxon>Digenea</taxon>
        <taxon>Plagiorchiida</taxon>
        <taxon>Echinostomata</taxon>
        <taxon>Echinostomatoidea</taxon>
        <taxon>Fasciolidae</taxon>
        <taxon>Fasciola</taxon>
    </lineage>
</organism>
<dbReference type="Pfam" id="PF04083">
    <property type="entry name" value="Abhydro_lipase"/>
    <property type="match status" value="1"/>
</dbReference>
<dbReference type="Proteomes" id="UP000230066">
    <property type="component" value="Unassembled WGS sequence"/>
</dbReference>
<feature type="signal peptide" evidence="1">
    <location>
        <begin position="1"/>
        <end position="21"/>
    </location>
</feature>
<protein>
    <recommendedName>
        <fullName evidence="2">Partial AB-hydrolase lipase domain-containing protein</fullName>
    </recommendedName>
</protein>
<comment type="caution">
    <text evidence="3">The sequence shown here is derived from an EMBL/GenBank/DDBJ whole genome shotgun (WGS) entry which is preliminary data.</text>
</comment>
<evidence type="ECO:0000313" key="3">
    <source>
        <dbReference type="EMBL" id="THD18032.1"/>
    </source>
</evidence>
<accession>A0A4E0RM09</accession>
<name>A0A4E0RM09_FASHE</name>
<dbReference type="AlphaFoldDB" id="A0A4E0RM09"/>
<feature type="domain" description="Partial AB-hydrolase lipase" evidence="2">
    <location>
        <begin position="48"/>
        <end position="80"/>
    </location>
</feature>
<sequence>MTVRVACAALVYSLALCLVDAGVPFKHSHAFFFFRWYTPDPEIAENATEIIRRMGYDTQEHFVETIDGYILCLIRMRNLERMPSRKLYM</sequence>
<dbReference type="InterPro" id="IPR006693">
    <property type="entry name" value="AB_hydrolase_lipase"/>
</dbReference>
<evidence type="ECO:0000313" key="4">
    <source>
        <dbReference type="Proteomes" id="UP000230066"/>
    </source>
</evidence>
<gene>
    <name evidence="3" type="ORF">D915_011105</name>
</gene>
<keyword evidence="1" id="KW-0732">Signal</keyword>
<proteinExistence type="predicted"/>
<dbReference type="EMBL" id="JXXN02017305">
    <property type="protein sequence ID" value="THD18032.1"/>
    <property type="molecule type" value="Genomic_DNA"/>
</dbReference>
<evidence type="ECO:0000259" key="2">
    <source>
        <dbReference type="Pfam" id="PF04083"/>
    </source>
</evidence>
<reference evidence="3" key="1">
    <citation type="submission" date="2019-03" db="EMBL/GenBank/DDBJ databases">
        <title>Improved annotation for the trematode Fasciola hepatica.</title>
        <authorList>
            <person name="Choi Y.-J."/>
            <person name="Martin J."/>
            <person name="Mitreva M."/>
        </authorList>
    </citation>
    <scope>NUCLEOTIDE SEQUENCE [LARGE SCALE GENOMIC DNA]</scope>
</reference>
<dbReference type="GO" id="GO:0006629">
    <property type="term" value="P:lipid metabolic process"/>
    <property type="evidence" value="ECO:0007669"/>
    <property type="project" value="InterPro"/>
</dbReference>
<keyword evidence="4" id="KW-1185">Reference proteome</keyword>
<feature type="chain" id="PRO_5020031124" description="Partial AB-hydrolase lipase domain-containing protein" evidence="1">
    <location>
        <begin position="22"/>
        <end position="89"/>
    </location>
</feature>
<dbReference type="InterPro" id="IPR029058">
    <property type="entry name" value="AB_hydrolase_fold"/>
</dbReference>
<evidence type="ECO:0000256" key="1">
    <source>
        <dbReference type="SAM" id="SignalP"/>
    </source>
</evidence>
<dbReference type="Gene3D" id="3.40.50.1820">
    <property type="entry name" value="alpha/beta hydrolase"/>
    <property type="match status" value="1"/>
</dbReference>